<dbReference type="AlphaFoldDB" id="A0A0F9BBL5"/>
<protein>
    <recommendedName>
        <fullName evidence="2">Outer membrane protein beta-barrel domain-containing protein</fullName>
    </recommendedName>
</protein>
<feature type="non-terminal residue" evidence="1">
    <location>
        <position position="155"/>
    </location>
</feature>
<reference evidence="1" key="1">
    <citation type="journal article" date="2015" name="Nature">
        <title>Complex archaea that bridge the gap between prokaryotes and eukaryotes.</title>
        <authorList>
            <person name="Spang A."/>
            <person name="Saw J.H."/>
            <person name="Jorgensen S.L."/>
            <person name="Zaremba-Niedzwiedzka K."/>
            <person name="Martijn J."/>
            <person name="Lind A.E."/>
            <person name="van Eijk R."/>
            <person name="Schleper C."/>
            <person name="Guy L."/>
            <person name="Ettema T.J."/>
        </authorList>
    </citation>
    <scope>NUCLEOTIDE SEQUENCE</scope>
</reference>
<evidence type="ECO:0000313" key="1">
    <source>
        <dbReference type="EMBL" id="KKL19105.1"/>
    </source>
</evidence>
<accession>A0A0F9BBL5</accession>
<dbReference type="EMBL" id="LAZR01038610">
    <property type="protein sequence ID" value="KKL19105.1"/>
    <property type="molecule type" value="Genomic_DNA"/>
</dbReference>
<proteinExistence type="predicted"/>
<sequence length="155" mass="18036">MQSTFDQQYGVPDYYLQSPTNEFEYWLRTPWKAIGSVALQLGRIAIISADYEYMDYSEASMDSRSTDYDLLDQNDRIREIYTAAHNIRLGAELHLGPMYLRGGASYYDSPYKKTEINGESSYITLNGGLGFRSEKVFFDLAYAIRLNDYQYRLYI</sequence>
<dbReference type="Gene3D" id="2.40.160.60">
    <property type="entry name" value="Outer membrane protein transport protein (OMPP1/FadL/TodX)"/>
    <property type="match status" value="1"/>
</dbReference>
<name>A0A0F9BBL5_9ZZZZ</name>
<gene>
    <name evidence="1" type="ORF">LCGC14_2468810</name>
</gene>
<evidence type="ECO:0008006" key="2">
    <source>
        <dbReference type="Google" id="ProtNLM"/>
    </source>
</evidence>
<comment type="caution">
    <text evidence="1">The sequence shown here is derived from an EMBL/GenBank/DDBJ whole genome shotgun (WGS) entry which is preliminary data.</text>
</comment>
<organism evidence="1">
    <name type="scientific">marine sediment metagenome</name>
    <dbReference type="NCBI Taxonomy" id="412755"/>
    <lineage>
        <taxon>unclassified sequences</taxon>
        <taxon>metagenomes</taxon>
        <taxon>ecological metagenomes</taxon>
    </lineage>
</organism>